<comment type="catalytic activity">
    <reaction evidence="7">
        <text>L-threonyl-[protein] + ATP = O-phospho-L-threonyl-[protein] + ADP + H(+)</text>
        <dbReference type="Rhea" id="RHEA:46608"/>
        <dbReference type="Rhea" id="RHEA-COMP:11060"/>
        <dbReference type="Rhea" id="RHEA-COMP:11605"/>
        <dbReference type="ChEBI" id="CHEBI:15378"/>
        <dbReference type="ChEBI" id="CHEBI:30013"/>
        <dbReference type="ChEBI" id="CHEBI:30616"/>
        <dbReference type="ChEBI" id="CHEBI:61977"/>
        <dbReference type="ChEBI" id="CHEBI:456216"/>
        <dbReference type="EC" id="2.7.11.1"/>
    </reaction>
</comment>
<accession>A0A5J4UXL7</accession>
<dbReference type="InterPro" id="IPR008271">
    <property type="entry name" value="Ser/Thr_kinase_AS"/>
</dbReference>
<protein>
    <recommendedName>
        <fullName evidence="1">non-specific serine/threonine protein kinase</fullName>
        <ecNumber evidence="1">2.7.11.1</ecNumber>
    </recommendedName>
</protein>
<evidence type="ECO:0000313" key="12">
    <source>
        <dbReference type="Proteomes" id="UP000324800"/>
    </source>
</evidence>
<organism evidence="11 12">
    <name type="scientific">Streblomastix strix</name>
    <dbReference type="NCBI Taxonomy" id="222440"/>
    <lineage>
        <taxon>Eukaryota</taxon>
        <taxon>Metamonada</taxon>
        <taxon>Preaxostyla</taxon>
        <taxon>Oxymonadida</taxon>
        <taxon>Streblomastigidae</taxon>
        <taxon>Streblomastix</taxon>
    </lineage>
</organism>
<feature type="compositionally biased region" description="Basic and acidic residues" evidence="9">
    <location>
        <begin position="83"/>
        <end position="96"/>
    </location>
</feature>
<evidence type="ECO:0000256" key="5">
    <source>
        <dbReference type="ARBA" id="ARBA00022777"/>
    </source>
</evidence>
<dbReference type="SMART" id="SM00220">
    <property type="entry name" value="S_TKc"/>
    <property type="match status" value="1"/>
</dbReference>
<gene>
    <name evidence="11" type="ORF">EZS28_029509</name>
</gene>
<feature type="region of interest" description="Disordered" evidence="9">
    <location>
        <begin position="126"/>
        <end position="149"/>
    </location>
</feature>
<feature type="domain" description="Protein kinase" evidence="10">
    <location>
        <begin position="1"/>
        <end position="484"/>
    </location>
</feature>
<dbReference type="EC" id="2.7.11.1" evidence="1"/>
<comment type="catalytic activity">
    <reaction evidence="8">
        <text>L-seryl-[protein] + ATP = O-phospho-L-seryl-[protein] + ADP + H(+)</text>
        <dbReference type="Rhea" id="RHEA:17989"/>
        <dbReference type="Rhea" id="RHEA-COMP:9863"/>
        <dbReference type="Rhea" id="RHEA-COMP:11604"/>
        <dbReference type="ChEBI" id="CHEBI:15378"/>
        <dbReference type="ChEBI" id="CHEBI:29999"/>
        <dbReference type="ChEBI" id="CHEBI:30616"/>
        <dbReference type="ChEBI" id="CHEBI:83421"/>
        <dbReference type="ChEBI" id="CHEBI:456216"/>
        <dbReference type="EC" id="2.7.11.1"/>
    </reaction>
</comment>
<dbReference type="OrthoDB" id="413582at2759"/>
<evidence type="ECO:0000256" key="4">
    <source>
        <dbReference type="ARBA" id="ARBA00022741"/>
    </source>
</evidence>
<dbReference type="EMBL" id="SNRW01011581">
    <property type="protein sequence ID" value="KAA6374964.1"/>
    <property type="molecule type" value="Genomic_DNA"/>
</dbReference>
<keyword evidence="4" id="KW-0547">Nucleotide-binding</keyword>
<reference evidence="11 12" key="1">
    <citation type="submission" date="2019-03" db="EMBL/GenBank/DDBJ databases">
        <title>Single cell metagenomics reveals metabolic interactions within the superorganism composed of flagellate Streblomastix strix and complex community of Bacteroidetes bacteria on its surface.</title>
        <authorList>
            <person name="Treitli S.C."/>
            <person name="Kolisko M."/>
            <person name="Husnik F."/>
            <person name="Keeling P."/>
            <person name="Hampl V."/>
        </authorList>
    </citation>
    <scope>NUCLEOTIDE SEQUENCE [LARGE SCALE GENOMIC DNA]</scope>
    <source>
        <strain evidence="11">ST1C</strain>
    </source>
</reference>
<keyword evidence="6" id="KW-0067">ATP-binding</keyword>
<keyword evidence="5" id="KW-0418">Kinase</keyword>
<feature type="compositionally biased region" description="Basic and acidic residues" evidence="9">
    <location>
        <begin position="404"/>
        <end position="438"/>
    </location>
</feature>
<evidence type="ECO:0000256" key="2">
    <source>
        <dbReference type="ARBA" id="ARBA00022527"/>
    </source>
</evidence>
<evidence type="ECO:0000259" key="10">
    <source>
        <dbReference type="PROSITE" id="PS50011"/>
    </source>
</evidence>
<dbReference type="Pfam" id="PF00069">
    <property type="entry name" value="Pkinase"/>
    <property type="match status" value="2"/>
</dbReference>
<dbReference type="PANTHER" id="PTHR24353">
    <property type="entry name" value="CYCLIC NUCLEOTIDE-DEPENDENT PROTEIN KINASE"/>
    <property type="match status" value="1"/>
</dbReference>
<dbReference type="GO" id="GO:0005524">
    <property type="term" value="F:ATP binding"/>
    <property type="evidence" value="ECO:0007669"/>
    <property type="project" value="UniProtKB-KW"/>
</dbReference>
<dbReference type="Gene3D" id="1.10.510.10">
    <property type="entry name" value="Transferase(Phosphotransferase) domain 1"/>
    <property type="match status" value="1"/>
</dbReference>
<sequence length="484" mass="58151">MHKSEINRKNQEARVRNEERIMQNLNNPFIVDMIFSFEDETKVYLVMDYCSGGDLFKLIRLRGDEGKKKWIWRKNRNKKKKNKEQQKEQQIKLEKENQDQYDENFIEQLKNQRITHNNQSNKQILLNNEDEESSSDSSTDSESIGGMEESEAKQYAAELVLALEYLHLHGIIHRDLKPDNILVTADGHLKLIDFGLSHYRFEAQEEEIFEFDKLLNQNENKQYNFNTNLQDKEQLKFPQILINPPKKLAIQIDPIVRNEQNQSVKDNLSKKEENNNSDKFNQFRNMFSQQELKGFKIYNNLLALSSQKVKYKQKYKETLKGQEKDNEQEQEKEQQKEEQKEQVKEQEQLKQQELEKGLEKYQEKEKQKEQEKQKDKGRDKESIREKEIEKDKEKKTKERKKSKKEIEKEKHRLEILQRELEQKQERERKEQLDKEDNERLMMQKTEQESIYANQYQQKLKKIMAMSSFSIVGALDYLSPEVISN</sequence>
<comment type="caution">
    <text evidence="11">The sequence shown here is derived from an EMBL/GenBank/DDBJ whole genome shotgun (WGS) entry which is preliminary data.</text>
</comment>
<dbReference type="Gene3D" id="3.30.200.20">
    <property type="entry name" value="Phosphorylase Kinase, domain 1"/>
    <property type="match status" value="1"/>
</dbReference>
<evidence type="ECO:0000313" key="11">
    <source>
        <dbReference type="EMBL" id="KAA6374964.1"/>
    </source>
</evidence>
<keyword evidence="3" id="KW-0808">Transferase</keyword>
<dbReference type="InterPro" id="IPR011009">
    <property type="entry name" value="Kinase-like_dom_sf"/>
</dbReference>
<feature type="region of interest" description="Disordered" evidence="9">
    <location>
        <begin position="75"/>
        <end position="96"/>
    </location>
</feature>
<evidence type="ECO:0000256" key="1">
    <source>
        <dbReference type="ARBA" id="ARBA00012513"/>
    </source>
</evidence>
<dbReference type="GO" id="GO:0004691">
    <property type="term" value="F:cAMP-dependent protein kinase activity"/>
    <property type="evidence" value="ECO:0007669"/>
    <property type="project" value="TreeGrafter"/>
</dbReference>
<dbReference type="PANTHER" id="PTHR24353:SF37">
    <property type="entry name" value="CAMP-DEPENDENT PROTEIN KINASE CATALYTIC SUBUNIT PRKX"/>
    <property type="match status" value="1"/>
</dbReference>
<feature type="region of interest" description="Disordered" evidence="9">
    <location>
        <begin position="320"/>
        <end position="438"/>
    </location>
</feature>
<dbReference type="PROSITE" id="PS00108">
    <property type="entry name" value="PROTEIN_KINASE_ST"/>
    <property type="match status" value="1"/>
</dbReference>
<proteinExistence type="predicted"/>
<dbReference type="InterPro" id="IPR000719">
    <property type="entry name" value="Prot_kinase_dom"/>
</dbReference>
<evidence type="ECO:0000256" key="7">
    <source>
        <dbReference type="ARBA" id="ARBA00047899"/>
    </source>
</evidence>
<dbReference type="SUPFAM" id="SSF56112">
    <property type="entry name" value="Protein kinase-like (PK-like)"/>
    <property type="match status" value="1"/>
</dbReference>
<dbReference type="Proteomes" id="UP000324800">
    <property type="component" value="Unassembled WGS sequence"/>
</dbReference>
<evidence type="ECO:0000256" key="9">
    <source>
        <dbReference type="SAM" id="MobiDB-lite"/>
    </source>
</evidence>
<evidence type="ECO:0000256" key="6">
    <source>
        <dbReference type="ARBA" id="ARBA00022840"/>
    </source>
</evidence>
<dbReference type="PROSITE" id="PS50011">
    <property type="entry name" value="PROTEIN_KINASE_DOM"/>
    <property type="match status" value="1"/>
</dbReference>
<dbReference type="AlphaFoldDB" id="A0A5J4UXL7"/>
<dbReference type="FunFam" id="1.10.510.10:FF:000294">
    <property type="entry name" value="Serine/threonine-protein kinase OXI1"/>
    <property type="match status" value="1"/>
</dbReference>
<dbReference type="GO" id="GO:0005952">
    <property type="term" value="C:cAMP-dependent protein kinase complex"/>
    <property type="evidence" value="ECO:0007669"/>
    <property type="project" value="TreeGrafter"/>
</dbReference>
<evidence type="ECO:0000256" key="3">
    <source>
        <dbReference type="ARBA" id="ARBA00022679"/>
    </source>
</evidence>
<feature type="compositionally biased region" description="Basic and acidic residues" evidence="9">
    <location>
        <begin position="320"/>
        <end position="396"/>
    </location>
</feature>
<keyword evidence="2" id="KW-0723">Serine/threonine-protein kinase</keyword>
<name>A0A5J4UXL7_9EUKA</name>
<evidence type="ECO:0000256" key="8">
    <source>
        <dbReference type="ARBA" id="ARBA00048679"/>
    </source>
</evidence>